<dbReference type="EMBL" id="CAOJ01006146">
    <property type="protein sequence ID" value="CCO30238.1"/>
    <property type="molecule type" value="Genomic_DNA"/>
</dbReference>
<protein>
    <submittedName>
        <fullName evidence="2">Uncharacterized protein</fullName>
    </submittedName>
</protein>
<evidence type="ECO:0000313" key="3">
    <source>
        <dbReference type="Proteomes" id="UP000012065"/>
    </source>
</evidence>
<evidence type="ECO:0000313" key="2">
    <source>
        <dbReference type="EMBL" id="CCO30238.1"/>
    </source>
</evidence>
<dbReference type="AlphaFoldDB" id="M5BR55"/>
<gene>
    <name evidence="2" type="ORF">BN14_04263</name>
</gene>
<sequence>MMLPPPPTVYPDVGFRMSHANLQIDSLSALPPLPPSVPTLMERQLSNISIPASRAPNHLASRLSLGSSISSPSRPSTHPRSPSNRIVTPVAMSRRRTLKEFVGKITGRGTRVRTHSIHSRTSSPFVPKPKFGVAGKVVEIGRRIFRRGRRSRLESIRSQVQRASPET</sequence>
<proteinExistence type="predicted"/>
<feature type="region of interest" description="Disordered" evidence="1">
    <location>
        <begin position="64"/>
        <end position="85"/>
    </location>
</feature>
<dbReference type="HOGENOM" id="CLU_1595681_0_0_1"/>
<dbReference type="Proteomes" id="UP000012065">
    <property type="component" value="Unassembled WGS sequence"/>
</dbReference>
<organism evidence="2 3">
    <name type="scientific">Thanatephorus cucumeris (strain AG1-IB / isolate 7/3/14)</name>
    <name type="common">Lettuce bottom rot fungus</name>
    <name type="synonym">Rhizoctonia solani</name>
    <dbReference type="NCBI Taxonomy" id="1108050"/>
    <lineage>
        <taxon>Eukaryota</taxon>
        <taxon>Fungi</taxon>
        <taxon>Dikarya</taxon>
        <taxon>Basidiomycota</taxon>
        <taxon>Agaricomycotina</taxon>
        <taxon>Agaricomycetes</taxon>
        <taxon>Cantharellales</taxon>
        <taxon>Ceratobasidiaceae</taxon>
        <taxon>Rhizoctonia</taxon>
        <taxon>Rhizoctonia solani AG-1</taxon>
    </lineage>
</organism>
<name>M5BR55_THACB</name>
<evidence type="ECO:0000256" key="1">
    <source>
        <dbReference type="SAM" id="MobiDB-lite"/>
    </source>
</evidence>
<reference evidence="2 3" key="1">
    <citation type="journal article" date="2013" name="J. Biotechnol.">
        <title>Establishment and interpretation of the genome sequence of the phytopathogenic fungus Rhizoctonia solani AG1-IB isolate 7/3/14.</title>
        <authorList>
            <person name="Wibberg D.W."/>
            <person name="Jelonek L.J."/>
            <person name="Rupp O.R."/>
            <person name="Hennig M.H."/>
            <person name="Eikmeyer F.E."/>
            <person name="Goesmann A.G."/>
            <person name="Hartmann A.H."/>
            <person name="Borriss R.B."/>
            <person name="Grosch R.G."/>
            <person name="Puehler A.P."/>
            <person name="Schlueter A.S."/>
        </authorList>
    </citation>
    <scope>NUCLEOTIDE SEQUENCE [LARGE SCALE GENOMIC DNA]</scope>
    <source>
        <strain evidence="3">AG1-IB / isolate 7/3/14</strain>
    </source>
</reference>
<comment type="caution">
    <text evidence="2">The sequence shown here is derived from an EMBL/GenBank/DDBJ whole genome shotgun (WGS) entry which is preliminary data.</text>
</comment>
<accession>M5BR55</accession>